<dbReference type="SUPFAM" id="SSF52058">
    <property type="entry name" value="L domain-like"/>
    <property type="match status" value="1"/>
</dbReference>
<comment type="caution">
    <text evidence="3">The sequence shown here is derived from an EMBL/GenBank/DDBJ whole genome shotgun (WGS) entry which is preliminary data.</text>
</comment>
<dbReference type="InterPro" id="IPR050836">
    <property type="entry name" value="SDS22/Internalin_LRR"/>
</dbReference>
<dbReference type="InterPro" id="IPR001611">
    <property type="entry name" value="Leu-rich_rpt"/>
</dbReference>
<dbReference type="CDD" id="cd21340">
    <property type="entry name" value="PPP1R42"/>
    <property type="match status" value="1"/>
</dbReference>
<dbReference type="Pfam" id="PF12799">
    <property type="entry name" value="LRR_4"/>
    <property type="match status" value="1"/>
</dbReference>
<dbReference type="PANTHER" id="PTHR46652">
    <property type="entry name" value="LEUCINE-RICH REPEAT AND IQ DOMAIN-CONTAINING PROTEIN 1-RELATED"/>
    <property type="match status" value="1"/>
</dbReference>
<accession>A0ABQ6M5J3</accession>
<sequence length="323" mass="35344">MASPEIEPPKRPVRAITPAMMISCCNLRAPREGQTDKFLKKLTHLNLNDKKLASMEGIQACKALKNLYLYNNKITSIANLKGFKNLTHLYLENNSISTIENLPTSSLQKLYINENDLDVIDNLQDCKCLAELHVASQRLPPATPLRFSSAVLENIAHTLTVLNIANNYIDTVVDVLSLPGLRKLNISKNRISNMDMALALMQLQDLQDLDMRGNPVTGMAKYMENLVANSPQFLEKLDGKEVVQNHRDMLKNLVAFKSRGMRRDDGMDGMMIGDATGGGMGMDMGMTGTGMMGGGGGFGSPDNGDWGAEGGEGVMDFVDGGFR</sequence>
<evidence type="ECO:0000313" key="4">
    <source>
        <dbReference type="Proteomes" id="UP001165060"/>
    </source>
</evidence>
<evidence type="ECO:0000256" key="2">
    <source>
        <dbReference type="ARBA" id="ARBA00022737"/>
    </source>
</evidence>
<evidence type="ECO:0000256" key="1">
    <source>
        <dbReference type="ARBA" id="ARBA00022614"/>
    </source>
</evidence>
<reference evidence="3 4" key="1">
    <citation type="journal article" date="2023" name="Commun. Biol.">
        <title>Genome analysis of Parmales, the sister group of diatoms, reveals the evolutionary specialization of diatoms from phago-mixotrophs to photoautotrophs.</title>
        <authorList>
            <person name="Ban H."/>
            <person name="Sato S."/>
            <person name="Yoshikawa S."/>
            <person name="Yamada K."/>
            <person name="Nakamura Y."/>
            <person name="Ichinomiya M."/>
            <person name="Sato N."/>
            <person name="Blanc-Mathieu R."/>
            <person name="Endo H."/>
            <person name="Kuwata A."/>
            <person name="Ogata H."/>
        </authorList>
    </citation>
    <scope>NUCLEOTIDE SEQUENCE [LARGE SCALE GENOMIC DNA]</scope>
</reference>
<dbReference type="InterPro" id="IPR025875">
    <property type="entry name" value="Leu-rich_rpt_4"/>
</dbReference>
<protein>
    <submittedName>
        <fullName evidence="3">Uncharacterized protein</fullName>
    </submittedName>
</protein>
<keyword evidence="1" id="KW-0433">Leucine-rich repeat</keyword>
<keyword evidence="4" id="KW-1185">Reference proteome</keyword>
<organism evidence="3 4">
    <name type="scientific">Tetraparma gracilis</name>
    <dbReference type="NCBI Taxonomy" id="2962635"/>
    <lineage>
        <taxon>Eukaryota</taxon>
        <taxon>Sar</taxon>
        <taxon>Stramenopiles</taxon>
        <taxon>Ochrophyta</taxon>
        <taxon>Bolidophyceae</taxon>
        <taxon>Parmales</taxon>
        <taxon>Triparmaceae</taxon>
        <taxon>Tetraparma</taxon>
    </lineage>
</organism>
<name>A0ABQ6M5J3_9STRA</name>
<gene>
    <name evidence="3" type="ORF">TeGR_g10065</name>
</gene>
<keyword evidence="2" id="KW-0677">Repeat</keyword>
<proteinExistence type="predicted"/>
<dbReference type="PANTHER" id="PTHR46652:SF3">
    <property type="entry name" value="LEUCINE-RICH REPEAT-CONTAINING PROTEIN 9"/>
    <property type="match status" value="1"/>
</dbReference>
<dbReference type="Proteomes" id="UP001165060">
    <property type="component" value="Unassembled WGS sequence"/>
</dbReference>
<dbReference type="Gene3D" id="3.80.10.10">
    <property type="entry name" value="Ribonuclease Inhibitor"/>
    <property type="match status" value="2"/>
</dbReference>
<dbReference type="PROSITE" id="PS51450">
    <property type="entry name" value="LRR"/>
    <property type="match status" value="2"/>
</dbReference>
<dbReference type="SMART" id="SM00365">
    <property type="entry name" value="LRR_SD22"/>
    <property type="match status" value="5"/>
</dbReference>
<dbReference type="InterPro" id="IPR032675">
    <property type="entry name" value="LRR_dom_sf"/>
</dbReference>
<evidence type="ECO:0000313" key="3">
    <source>
        <dbReference type="EMBL" id="GMI19915.1"/>
    </source>
</evidence>
<dbReference type="EMBL" id="BRYB01001181">
    <property type="protein sequence ID" value="GMI19915.1"/>
    <property type="molecule type" value="Genomic_DNA"/>
</dbReference>